<reference evidence="3" key="1">
    <citation type="submission" date="2017-01" db="EMBL/GenBank/DDBJ databases">
        <authorList>
            <person name="Varghese N."/>
            <person name="Submissions S."/>
        </authorList>
    </citation>
    <scope>NUCLEOTIDE SEQUENCE [LARGE SCALE GENOMIC DNA]</scope>
    <source>
        <strain evidence="3">LP100</strain>
    </source>
</reference>
<dbReference type="RefSeq" id="WP_076670342.1">
    <property type="nucleotide sequence ID" value="NZ_FTPP01000002.1"/>
</dbReference>
<dbReference type="STRING" id="1317125.SAMN05444128_2597"/>
<sequence>MRQTILVTGATGTVGHEIVKQLAMQDVTVRAGVHSVIKGENLKRLPGVEIVEVDFNDPDSLHAAFTNIDQMVLITPLSEDQLQMARNLVEEAKKQGVKYIVRLSALGAGAEPGIQLERWHREMERYVEESGIPYTILRPAGFMQNLVTYSAASIKRESKFYMPVGEGKVSYIDTRDIASVAVEVLLSGEHQGKVYELTGPEALSHQEIAEVLGEATGKQIDFVDVPEETVRQAMLAHHTPVPIADAILELYATYKAGKSANVTDTVQEVTGRPPHSFRQFANDYQECF</sequence>
<evidence type="ECO:0000313" key="3">
    <source>
        <dbReference type="Proteomes" id="UP000187181"/>
    </source>
</evidence>
<gene>
    <name evidence="2" type="ORF">SAMN05444128_2597</name>
</gene>
<dbReference type="PANTHER" id="PTHR43162:SF1">
    <property type="entry name" value="PRESTALK A DIFFERENTIATION PROTEIN A"/>
    <property type="match status" value="1"/>
</dbReference>
<organism evidence="2 3">
    <name type="scientific">Pontibacter indicus</name>
    <dbReference type="NCBI Taxonomy" id="1317125"/>
    <lineage>
        <taxon>Bacteria</taxon>
        <taxon>Pseudomonadati</taxon>
        <taxon>Bacteroidota</taxon>
        <taxon>Cytophagia</taxon>
        <taxon>Cytophagales</taxon>
        <taxon>Hymenobacteraceae</taxon>
        <taxon>Pontibacter</taxon>
    </lineage>
</organism>
<dbReference type="Pfam" id="PF05368">
    <property type="entry name" value="NmrA"/>
    <property type="match status" value="1"/>
</dbReference>
<evidence type="ECO:0000313" key="2">
    <source>
        <dbReference type="EMBL" id="SIT91465.1"/>
    </source>
</evidence>
<protein>
    <submittedName>
        <fullName evidence="2">Uncharacterized conserved protein YbjT, contains NAD(P)-binding and DUF2867 domains</fullName>
    </submittedName>
</protein>
<dbReference type="PANTHER" id="PTHR43162">
    <property type="match status" value="1"/>
</dbReference>
<dbReference type="AlphaFoldDB" id="A0A1R3XJN1"/>
<proteinExistence type="predicted"/>
<dbReference type="InterPro" id="IPR036291">
    <property type="entry name" value="NAD(P)-bd_dom_sf"/>
</dbReference>
<dbReference type="Gene3D" id="3.40.50.720">
    <property type="entry name" value="NAD(P)-binding Rossmann-like Domain"/>
    <property type="match status" value="1"/>
</dbReference>
<name>A0A1R3XJN1_9BACT</name>
<accession>A0A1R3XJN1</accession>
<feature type="domain" description="NmrA-like" evidence="1">
    <location>
        <begin position="2"/>
        <end position="256"/>
    </location>
</feature>
<dbReference type="Proteomes" id="UP000187181">
    <property type="component" value="Unassembled WGS sequence"/>
</dbReference>
<dbReference type="InterPro" id="IPR008030">
    <property type="entry name" value="NmrA-like"/>
</dbReference>
<dbReference type="EMBL" id="FTPP01000002">
    <property type="protein sequence ID" value="SIT91465.1"/>
    <property type="molecule type" value="Genomic_DNA"/>
</dbReference>
<dbReference type="CDD" id="cd05269">
    <property type="entry name" value="TMR_SDR_a"/>
    <property type="match status" value="1"/>
</dbReference>
<dbReference type="SUPFAM" id="SSF51735">
    <property type="entry name" value="NAD(P)-binding Rossmann-fold domains"/>
    <property type="match status" value="1"/>
</dbReference>
<keyword evidence="3" id="KW-1185">Reference proteome</keyword>
<dbReference type="InterPro" id="IPR051604">
    <property type="entry name" value="Ergot_Alk_Oxidoreductase"/>
</dbReference>
<dbReference type="Gene3D" id="3.90.25.10">
    <property type="entry name" value="UDP-galactose 4-epimerase, domain 1"/>
    <property type="match status" value="1"/>
</dbReference>
<evidence type="ECO:0000259" key="1">
    <source>
        <dbReference type="Pfam" id="PF05368"/>
    </source>
</evidence>